<evidence type="ECO:0000313" key="2">
    <source>
        <dbReference type="EMBL" id="KAE8972000.1"/>
    </source>
</evidence>
<proteinExistence type="predicted"/>
<feature type="transmembrane region" description="Helical" evidence="1">
    <location>
        <begin position="25"/>
        <end position="48"/>
    </location>
</feature>
<evidence type="ECO:0000256" key="1">
    <source>
        <dbReference type="SAM" id="Phobius"/>
    </source>
</evidence>
<keyword evidence="1" id="KW-0812">Transmembrane</keyword>
<accession>A0A6A3HPU8</accession>
<feature type="transmembrane region" description="Helical" evidence="1">
    <location>
        <begin position="60"/>
        <end position="85"/>
    </location>
</feature>
<feature type="transmembrane region" description="Helical" evidence="1">
    <location>
        <begin position="203"/>
        <end position="228"/>
    </location>
</feature>
<dbReference type="AlphaFoldDB" id="A0A6A3HPU8"/>
<name>A0A6A3HPU8_9STRA</name>
<dbReference type="OrthoDB" id="96314at2759"/>
<keyword evidence="1" id="KW-1133">Transmembrane helix</keyword>
<dbReference type="Proteomes" id="UP000435112">
    <property type="component" value="Unassembled WGS sequence"/>
</dbReference>
<dbReference type="EMBL" id="QXFU01003896">
    <property type="protein sequence ID" value="KAE8972000.1"/>
    <property type="molecule type" value="Genomic_DNA"/>
</dbReference>
<protein>
    <submittedName>
        <fullName evidence="2">Uncharacterized protein</fullName>
    </submittedName>
</protein>
<keyword evidence="1" id="KW-0472">Membrane</keyword>
<comment type="caution">
    <text evidence="2">The sequence shown here is derived from an EMBL/GenBank/DDBJ whole genome shotgun (WGS) entry which is preliminary data.</text>
</comment>
<feature type="transmembrane region" description="Helical" evidence="1">
    <location>
        <begin position="148"/>
        <end position="169"/>
    </location>
</feature>
<organism evidence="2 3">
    <name type="scientific">Phytophthora rubi</name>
    <dbReference type="NCBI Taxonomy" id="129364"/>
    <lineage>
        <taxon>Eukaryota</taxon>
        <taxon>Sar</taxon>
        <taxon>Stramenopiles</taxon>
        <taxon>Oomycota</taxon>
        <taxon>Peronosporomycetes</taxon>
        <taxon>Peronosporales</taxon>
        <taxon>Peronosporaceae</taxon>
        <taxon>Phytophthora</taxon>
    </lineage>
</organism>
<sequence length="250" mass="28976">MLLRPYRSHWLQTIVYLRVHRWTDWALLTGALLLYGLVTRLLTLPVVLDKWANAWQQTWWVALLGLLLGAMEDLCVCVVMLATLWSFDYLTLKPPAERHRQARRRREKQRALAAEKADVEQGVQVYGDETDAPVWAEAVVLTEQFGRLAVYTLVFLFATGGLCLDSVFLRGRKMRFSADFVAMYFRERDAAGELEIDAAEWRILFWTTLFTVLLCVFVGLLGACWINLVDWDVLRFVHRSGLYQQERAES</sequence>
<evidence type="ECO:0000313" key="3">
    <source>
        <dbReference type="Proteomes" id="UP000435112"/>
    </source>
</evidence>
<reference evidence="2 3" key="1">
    <citation type="submission" date="2018-09" db="EMBL/GenBank/DDBJ databases">
        <title>Genomic investigation of the strawberry pathogen Phytophthora fragariae indicates pathogenicity is determined by transcriptional variation in three key races.</title>
        <authorList>
            <person name="Adams T.M."/>
            <person name="Armitage A.D."/>
            <person name="Sobczyk M.K."/>
            <person name="Bates H.J."/>
            <person name="Dunwell J.M."/>
            <person name="Nellist C.F."/>
            <person name="Harrison R.J."/>
        </authorList>
    </citation>
    <scope>NUCLEOTIDE SEQUENCE [LARGE SCALE GENOMIC DNA]</scope>
    <source>
        <strain evidence="2 3">SCRP324</strain>
    </source>
</reference>
<gene>
    <name evidence="2" type="ORF">PR002_g26647</name>
</gene>